<dbReference type="InterPro" id="IPR052394">
    <property type="entry name" value="LRR-containing"/>
</dbReference>
<evidence type="ECO:0000256" key="2">
    <source>
        <dbReference type="PROSITE-ProRule" id="PRU00504"/>
    </source>
</evidence>
<dbReference type="Gene3D" id="2.120.10.30">
    <property type="entry name" value="TolB, C-terminal domain"/>
    <property type="match status" value="1"/>
</dbReference>
<dbReference type="GO" id="GO:0004197">
    <property type="term" value="F:cysteine-type endopeptidase activity"/>
    <property type="evidence" value="ECO:0007669"/>
    <property type="project" value="InterPro"/>
</dbReference>
<evidence type="ECO:0000259" key="3">
    <source>
        <dbReference type="PROSITE" id="PS50208"/>
    </source>
</evidence>
<dbReference type="PANTHER" id="PTHR24114:SF2">
    <property type="entry name" value="F-BOX DOMAIN-CONTAINING PROTEIN-RELATED"/>
    <property type="match status" value="1"/>
</dbReference>
<evidence type="ECO:0000256" key="1">
    <source>
        <dbReference type="ARBA" id="ARBA00022737"/>
    </source>
</evidence>
<proteinExistence type="predicted"/>
<feature type="domain" description="Caspase family p20" evidence="3">
    <location>
        <begin position="668"/>
        <end position="799"/>
    </location>
</feature>
<dbReference type="GO" id="GO:0006508">
    <property type="term" value="P:proteolysis"/>
    <property type="evidence" value="ECO:0007669"/>
    <property type="project" value="InterPro"/>
</dbReference>
<comment type="caution">
    <text evidence="4">The sequence shown here is derived from an EMBL/GenBank/DDBJ whole genome shotgun (WGS) entry which is preliminary data.</text>
</comment>
<name>A0A819F674_9BILA</name>
<dbReference type="Proteomes" id="UP000663844">
    <property type="component" value="Unassembled WGS sequence"/>
</dbReference>
<dbReference type="InterPro" id="IPR011042">
    <property type="entry name" value="6-blade_b-propeller_TolB-like"/>
</dbReference>
<evidence type="ECO:0000313" key="5">
    <source>
        <dbReference type="Proteomes" id="UP000663844"/>
    </source>
</evidence>
<dbReference type="EMBL" id="CAJOAZ010001818">
    <property type="protein sequence ID" value="CAF3861170.1"/>
    <property type="molecule type" value="Genomic_DNA"/>
</dbReference>
<dbReference type="InterPro" id="IPR029030">
    <property type="entry name" value="Caspase-like_dom_sf"/>
</dbReference>
<dbReference type="PANTHER" id="PTHR24114">
    <property type="entry name" value="LEUCINE RICH REPEAT FAMILY PROTEIN"/>
    <property type="match status" value="1"/>
</dbReference>
<sequence>MIQRYLSFELILGSPRNFTETSTSLKGKKSCDTATLDSLIVPFQSPFWLNNKNWFVTCDYIPLAMKTILYTTPICTEVEVQAESPVFEVSSTKPNCRLILHRNYNMIYNIENETLTTVDLSRNEIGDIGAQYLAATLQNHQTLIKLNLKGNPGRYCTTVSAAIQIYNDKTITKMDLHEKSIDDIRMKLLADALYNNEVTSFLICSIDDHGFIVTLIKLNLKGNPGSYCTVVSAAIQIRNNKVLTILELSHNRIGNNGAQYLYDAFKENKTLIKLNLEGNPGSYCATVSAAIQIRDNKVLTTLNLSHNEIGNNGIQYLYDACKVNKTLIKLNLEGNPGIYCTTVSAAIQIRNNKTISKMDLHGKSIDDIAMKFLTDAVYNNETITELNLEQNKISDIGIQYLADALQNNKVIINLRYIGAKYLNGLLQTNQVITMMDLLGNHIEDTGTQYLANALQNNATITELNLSRNEISDIGVQYLADMLRNNTTLVTLDLSNNAIEDIGAQELFNSLETNKTIMKVRLDYNKSKYCEAIGIAIGIQNDKTLTSIDLRWHQYGDNEIKLLANELYKNKTITYMNLRENKISDTGIKYLANALKNNKVLTILELSYNQISNNGLQCLDDALKENKTLIKLNLEGNSGSYYTTVSAAIQIRNDKITVPGFSTSNNSIHTKRALLIGNNKYKKNSQLQYCINDAEDLANKLYKIDFEITIGTNLTYEQMNRIIETFIDKINPGDLVLFFFAGHGCQWNHLNFLMPIDDDRIKTNTDLEYRAINAQVTLEKIINRRPSAAIFLLDCCRNSFVCESTNFNCLSSMRPIGHSFISFACTANKVALDKSKNGRNSLFTSHLLQHIDQPNLTIGEIMYNVCNGMMNETNNDQCPFRVSSLRWKVYLNQQFPIGQSILLNHININTKWRRHGITMAGGNGHGNQLNQLFQPQGIYVDDDDQTIYIADSGNDRIVEWKYGAKNDQVVAGGNGHGNGSDQLNEPANVIVDKKNDSLIICDRLNRRVVRWSRQNGTNGETIISNIDCWGLIMDKNEDLYVSDWKKHEVRRWKQGETEGTIVAGGKGEGNLLNQLNHPTHICVDEHHSVYVSDWRNHRVMKWMKGAKEGIVVAGGKGKGNSLTQLSNPRGVTVDHLGNVYVADMSNERIMRWCEGSKEGSIVVGGNGRGEQSNQFKYPAGLSFDIEGNLYVVDCHNHRIQKFNIDLN</sequence>
<dbReference type="SUPFAM" id="SSF101898">
    <property type="entry name" value="NHL repeat"/>
    <property type="match status" value="1"/>
</dbReference>
<dbReference type="InterPro" id="IPR001611">
    <property type="entry name" value="Leu-rich_rpt"/>
</dbReference>
<dbReference type="SUPFAM" id="SSF52047">
    <property type="entry name" value="RNI-like"/>
    <property type="match status" value="2"/>
</dbReference>
<reference evidence="4" key="1">
    <citation type="submission" date="2021-02" db="EMBL/GenBank/DDBJ databases">
        <authorList>
            <person name="Nowell W R."/>
        </authorList>
    </citation>
    <scope>NUCLEOTIDE SEQUENCE</scope>
</reference>
<dbReference type="InterPro" id="IPR001309">
    <property type="entry name" value="Pept_C14_p20"/>
</dbReference>
<dbReference type="InterPro" id="IPR001258">
    <property type="entry name" value="NHL_repeat"/>
</dbReference>
<dbReference type="Pfam" id="PF13516">
    <property type="entry name" value="LRR_6"/>
    <property type="match status" value="8"/>
</dbReference>
<dbReference type="PROSITE" id="PS51125">
    <property type="entry name" value="NHL"/>
    <property type="match status" value="2"/>
</dbReference>
<organism evidence="4 5">
    <name type="scientific">Adineta steineri</name>
    <dbReference type="NCBI Taxonomy" id="433720"/>
    <lineage>
        <taxon>Eukaryota</taxon>
        <taxon>Metazoa</taxon>
        <taxon>Spiralia</taxon>
        <taxon>Gnathifera</taxon>
        <taxon>Rotifera</taxon>
        <taxon>Eurotatoria</taxon>
        <taxon>Bdelloidea</taxon>
        <taxon>Adinetida</taxon>
        <taxon>Adinetidae</taxon>
        <taxon>Adineta</taxon>
    </lineage>
</organism>
<dbReference type="InterPro" id="IPR032675">
    <property type="entry name" value="LRR_dom_sf"/>
</dbReference>
<dbReference type="PROSITE" id="PS51450">
    <property type="entry name" value="LRR"/>
    <property type="match status" value="1"/>
</dbReference>
<accession>A0A819F674</accession>
<dbReference type="InterPro" id="IPR011600">
    <property type="entry name" value="Pept_C14_caspase"/>
</dbReference>
<feature type="repeat" description="NHL" evidence="2">
    <location>
        <begin position="1073"/>
        <end position="1104"/>
    </location>
</feature>
<dbReference type="SUPFAM" id="SSF52129">
    <property type="entry name" value="Caspase-like"/>
    <property type="match status" value="1"/>
</dbReference>
<dbReference type="Gene3D" id="2.40.10.500">
    <property type="match status" value="1"/>
</dbReference>
<dbReference type="CDD" id="cd05819">
    <property type="entry name" value="NHL"/>
    <property type="match status" value="1"/>
</dbReference>
<protein>
    <recommendedName>
        <fullName evidence="3">Caspase family p20 domain-containing protein</fullName>
    </recommendedName>
</protein>
<dbReference type="Pfam" id="PF01436">
    <property type="entry name" value="NHL"/>
    <property type="match status" value="1"/>
</dbReference>
<feature type="repeat" description="NHL" evidence="2">
    <location>
        <begin position="1173"/>
        <end position="1204"/>
    </location>
</feature>
<gene>
    <name evidence="4" type="ORF">OXD698_LOCUS21824</name>
</gene>
<dbReference type="Gene3D" id="3.40.50.1460">
    <property type="match status" value="1"/>
</dbReference>
<dbReference type="PROSITE" id="PS50208">
    <property type="entry name" value="CASPASE_P20"/>
    <property type="match status" value="1"/>
</dbReference>
<dbReference type="Pfam" id="PF00656">
    <property type="entry name" value="Peptidase_C14"/>
    <property type="match status" value="1"/>
</dbReference>
<dbReference type="SMART" id="SM00368">
    <property type="entry name" value="LRR_RI"/>
    <property type="match status" value="9"/>
</dbReference>
<dbReference type="AlphaFoldDB" id="A0A819F674"/>
<dbReference type="Gene3D" id="3.80.10.10">
    <property type="entry name" value="Ribonuclease Inhibitor"/>
    <property type="match status" value="6"/>
</dbReference>
<evidence type="ECO:0000313" key="4">
    <source>
        <dbReference type="EMBL" id="CAF3861170.1"/>
    </source>
</evidence>
<keyword evidence="1" id="KW-0677">Repeat</keyword>